<dbReference type="Gene3D" id="3.30.70.1070">
    <property type="entry name" value="Sporulation related repeat"/>
    <property type="match status" value="1"/>
</dbReference>
<name>B3QT27_CHLT3</name>
<feature type="domain" description="SPOR" evidence="3">
    <location>
        <begin position="137"/>
        <end position="216"/>
    </location>
</feature>
<dbReference type="Proteomes" id="UP000001208">
    <property type="component" value="Chromosome"/>
</dbReference>
<gene>
    <name evidence="4" type="ordered locus">Ctha_0199</name>
</gene>
<proteinExistence type="predicted"/>
<dbReference type="SUPFAM" id="SSF110997">
    <property type="entry name" value="Sporulation related repeat"/>
    <property type="match status" value="1"/>
</dbReference>
<dbReference type="AlphaFoldDB" id="B3QT27"/>
<evidence type="ECO:0000313" key="4">
    <source>
        <dbReference type="EMBL" id="ACF12670.1"/>
    </source>
</evidence>
<keyword evidence="5" id="KW-1185">Reference proteome</keyword>
<dbReference type="Pfam" id="PF05036">
    <property type="entry name" value="SPOR"/>
    <property type="match status" value="1"/>
</dbReference>
<keyword evidence="2" id="KW-0472">Membrane</keyword>
<evidence type="ECO:0000256" key="2">
    <source>
        <dbReference type="SAM" id="Phobius"/>
    </source>
</evidence>
<evidence type="ECO:0000256" key="1">
    <source>
        <dbReference type="SAM" id="MobiDB-lite"/>
    </source>
</evidence>
<keyword evidence="2" id="KW-0812">Transmembrane</keyword>
<reference evidence="4 5" key="1">
    <citation type="submission" date="2008-06" db="EMBL/GenBank/DDBJ databases">
        <title>Complete sequence of Chloroherpeton thalassium ATCC 35110.</title>
        <authorList>
            <consortium name="US DOE Joint Genome Institute"/>
            <person name="Lucas S."/>
            <person name="Copeland A."/>
            <person name="Lapidus A."/>
            <person name="Glavina del Rio T."/>
            <person name="Dalin E."/>
            <person name="Tice H."/>
            <person name="Bruce D."/>
            <person name="Goodwin L."/>
            <person name="Pitluck S."/>
            <person name="Schmutz J."/>
            <person name="Larimer F."/>
            <person name="Land M."/>
            <person name="Hauser L."/>
            <person name="Kyrpides N."/>
            <person name="Mikhailova N."/>
            <person name="Liu Z."/>
            <person name="Li T."/>
            <person name="Zhao F."/>
            <person name="Overmann J."/>
            <person name="Bryant D.A."/>
            <person name="Richardson P."/>
        </authorList>
    </citation>
    <scope>NUCLEOTIDE SEQUENCE [LARGE SCALE GENOMIC DNA]</scope>
    <source>
        <strain evidence="5">ATCC 35110 / GB-78</strain>
    </source>
</reference>
<dbReference type="KEGG" id="cts:Ctha_0199"/>
<dbReference type="STRING" id="517418.Ctha_0199"/>
<evidence type="ECO:0000313" key="5">
    <source>
        <dbReference type="Proteomes" id="UP000001208"/>
    </source>
</evidence>
<keyword evidence="2" id="KW-1133">Transmembrane helix</keyword>
<accession>B3QT27</accession>
<dbReference type="OrthoDB" id="360945at2"/>
<dbReference type="EMBL" id="CP001100">
    <property type="protein sequence ID" value="ACF12670.1"/>
    <property type="molecule type" value="Genomic_DNA"/>
</dbReference>
<dbReference type="eggNOG" id="COG3087">
    <property type="taxonomic scope" value="Bacteria"/>
</dbReference>
<evidence type="ECO:0000259" key="3">
    <source>
        <dbReference type="PROSITE" id="PS51724"/>
    </source>
</evidence>
<feature type="transmembrane region" description="Helical" evidence="2">
    <location>
        <begin position="15"/>
        <end position="36"/>
    </location>
</feature>
<dbReference type="PROSITE" id="PS51724">
    <property type="entry name" value="SPOR"/>
    <property type="match status" value="1"/>
</dbReference>
<feature type="region of interest" description="Disordered" evidence="1">
    <location>
        <begin position="58"/>
        <end position="92"/>
    </location>
</feature>
<dbReference type="GO" id="GO:0042834">
    <property type="term" value="F:peptidoglycan binding"/>
    <property type="evidence" value="ECO:0007669"/>
    <property type="project" value="InterPro"/>
</dbReference>
<dbReference type="RefSeq" id="WP_012498754.1">
    <property type="nucleotide sequence ID" value="NC_011026.1"/>
</dbReference>
<dbReference type="InterPro" id="IPR036680">
    <property type="entry name" value="SPOR-like_sf"/>
</dbReference>
<dbReference type="HOGENOM" id="CLU_1270414_0_0_10"/>
<sequence>MSWLYEEGSSSSKNLYIIIGAVAVVLLLAIGGFFIFSGGGESEEKMPDVSAAHTVEAPVEEKASEAAQAVEESQEKEMIPEQSAAETPQPERRYAQPNREIESSPAPSKASSAISSRAAASRETPWFVPPQLTKKMNLSDGGYAISVGSFPDKSKADALVETYAKKGIAAAVWETEVRGKTFNRVLVGSFSSRAEALRTKEEAASVLPGDAFIVKVK</sequence>
<organism evidence="4 5">
    <name type="scientific">Chloroherpeton thalassium (strain ATCC 35110 / GB-78)</name>
    <dbReference type="NCBI Taxonomy" id="517418"/>
    <lineage>
        <taxon>Bacteria</taxon>
        <taxon>Pseudomonadati</taxon>
        <taxon>Chlorobiota</taxon>
        <taxon>Chlorobiia</taxon>
        <taxon>Chlorobiales</taxon>
        <taxon>Chloroherpetonaceae</taxon>
        <taxon>Chloroherpeton</taxon>
    </lineage>
</organism>
<protein>
    <submittedName>
        <fullName evidence="4">Sporulation domain protein</fullName>
    </submittedName>
</protein>
<dbReference type="InterPro" id="IPR007730">
    <property type="entry name" value="SPOR-like_dom"/>
</dbReference>